<accession>A2DR37</accession>
<name>A2DR37_TRIV3</name>
<reference evidence="1" key="2">
    <citation type="journal article" date="2007" name="Science">
        <title>Draft genome sequence of the sexually transmitted pathogen Trichomonas vaginalis.</title>
        <authorList>
            <person name="Carlton J.M."/>
            <person name="Hirt R.P."/>
            <person name="Silva J.C."/>
            <person name="Delcher A.L."/>
            <person name="Schatz M."/>
            <person name="Zhao Q."/>
            <person name="Wortman J.R."/>
            <person name="Bidwell S.L."/>
            <person name="Alsmark U.C.M."/>
            <person name="Besteiro S."/>
            <person name="Sicheritz-Ponten T."/>
            <person name="Noel C.J."/>
            <person name="Dacks J.B."/>
            <person name="Foster P.G."/>
            <person name="Simillion C."/>
            <person name="Van de Peer Y."/>
            <person name="Miranda-Saavedra D."/>
            <person name="Barton G.J."/>
            <person name="Westrop G.D."/>
            <person name="Mueller S."/>
            <person name="Dessi D."/>
            <person name="Fiori P.L."/>
            <person name="Ren Q."/>
            <person name="Paulsen I."/>
            <person name="Zhang H."/>
            <person name="Bastida-Corcuera F.D."/>
            <person name="Simoes-Barbosa A."/>
            <person name="Brown M.T."/>
            <person name="Hayes R.D."/>
            <person name="Mukherjee M."/>
            <person name="Okumura C.Y."/>
            <person name="Schneider R."/>
            <person name="Smith A.J."/>
            <person name="Vanacova S."/>
            <person name="Villalvazo M."/>
            <person name="Haas B.J."/>
            <person name="Pertea M."/>
            <person name="Feldblyum T.V."/>
            <person name="Utterback T.R."/>
            <person name="Shu C.L."/>
            <person name="Osoegawa K."/>
            <person name="de Jong P.J."/>
            <person name="Hrdy I."/>
            <person name="Horvathova L."/>
            <person name="Zubacova Z."/>
            <person name="Dolezal P."/>
            <person name="Malik S.B."/>
            <person name="Logsdon J.M. Jr."/>
            <person name="Henze K."/>
            <person name="Gupta A."/>
            <person name="Wang C.C."/>
            <person name="Dunne R.L."/>
            <person name="Upcroft J.A."/>
            <person name="Upcroft P."/>
            <person name="White O."/>
            <person name="Salzberg S.L."/>
            <person name="Tang P."/>
            <person name="Chiu C.-H."/>
            <person name="Lee Y.-S."/>
            <person name="Embley T.M."/>
            <person name="Coombs G.H."/>
            <person name="Mottram J.C."/>
            <person name="Tachezy J."/>
            <person name="Fraser-Liggett C.M."/>
            <person name="Johnson P.J."/>
        </authorList>
    </citation>
    <scope>NUCLEOTIDE SEQUENCE [LARGE SCALE GENOMIC DNA]</scope>
    <source>
        <strain evidence="1">G3</strain>
    </source>
</reference>
<evidence type="ECO:0000313" key="1">
    <source>
        <dbReference type="EMBL" id="EAY17136.1"/>
    </source>
</evidence>
<dbReference type="EMBL" id="DS113234">
    <property type="protein sequence ID" value="EAY17136.1"/>
    <property type="molecule type" value="Genomic_DNA"/>
</dbReference>
<evidence type="ECO:0000313" key="2">
    <source>
        <dbReference type="Proteomes" id="UP000001542"/>
    </source>
</evidence>
<proteinExistence type="predicted"/>
<dbReference type="VEuPathDB" id="TrichDB:TVAGG3_0694960"/>
<gene>
    <name evidence="1" type="ORF">TVAG_303550</name>
</gene>
<keyword evidence="2" id="KW-1185">Reference proteome</keyword>
<protein>
    <recommendedName>
        <fullName evidence="3">DUF3447 domain-containing protein</fullName>
    </recommendedName>
</protein>
<organism evidence="1 2">
    <name type="scientific">Trichomonas vaginalis (strain ATCC PRA-98 / G3)</name>
    <dbReference type="NCBI Taxonomy" id="412133"/>
    <lineage>
        <taxon>Eukaryota</taxon>
        <taxon>Metamonada</taxon>
        <taxon>Parabasalia</taxon>
        <taxon>Trichomonadida</taxon>
        <taxon>Trichomonadidae</taxon>
        <taxon>Trichomonas</taxon>
    </lineage>
</organism>
<sequence length="161" mass="19087">MNPKSYNTLVTEYKDYIDTVDSLYRLDTIDENEISALYKQIKANLIETKILTPEGVRQMISRACFINSRSLKGYLQLGMIVRNEYHTKDVTHIPKFFDYFTNKEYGVIFNERNKRNLYKFREKEIVMAIMNDDKDSLVRITGNQDFNPNEKHDMILNPNIK</sequence>
<dbReference type="RefSeq" id="XP_001329359.1">
    <property type="nucleotide sequence ID" value="XM_001329324.1"/>
</dbReference>
<dbReference type="AlphaFoldDB" id="A2DR37"/>
<reference evidence="1" key="1">
    <citation type="submission" date="2006-10" db="EMBL/GenBank/DDBJ databases">
        <authorList>
            <person name="Amadeo P."/>
            <person name="Zhao Q."/>
            <person name="Wortman J."/>
            <person name="Fraser-Liggett C."/>
            <person name="Carlton J."/>
        </authorList>
    </citation>
    <scope>NUCLEOTIDE SEQUENCE</scope>
    <source>
        <strain evidence="1">G3</strain>
    </source>
</reference>
<dbReference type="InParanoid" id="A2DR37"/>
<dbReference type="KEGG" id="tva:4775151"/>
<dbReference type="Proteomes" id="UP000001542">
    <property type="component" value="Unassembled WGS sequence"/>
</dbReference>
<evidence type="ECO:0008006" key="3">
    <source>
        <dbReference type="Google" id="ProtNLM"/>
    </source>
</evidence>